<protein>
    <submittedName>
        <fullName evidence="2">Uncharacterized protein</fullName>
    </submittedName>
</protein>
<dbReference type="AlphaFoldDB" id="S8AJS2"/>
<dbReference type="HOGENOM" id="CLU_874423_0_0_1"/>
<keyword evidence="3" id="KW-1185">Reference proteome</keyword>
<accession>S8AJS2</accession>
<keyword evidence="1" id="KW-1133">Transmembrane helix</keyword>
<dbReference type="Proteomes" id="UP000015100">
    <property type="component" value="Unassembled WGS sequence"/>
</dbReference>
<evidence type="ECO:0000313" key="3">
    <source>
        <dbReference type="Proteomes" id="UP000015100"/>
    </source>
</evidence>
<proteinExistence type="predicted"/>
<dbReference type="EMBL" id="AQGS01000251">
    <property type="protein sequence ID" value="EPS41361.1"/>
    <property type="molecule type" value="Genomic_DNA"/>
</dbReference>
<evidence type="ECO:0000313" key="2">
    <source>
        <dbReference type="EMBL" id="EPS41361.1"/>
    </source>
</evidence>
<name>S8AJS2_DACHA</name>
<sequence>MSDHIGTANPWAGTHWDGWGQNFAPQNQNGYFGHHVYPTGQLGSPTEKQIGGIESFYNPGGIIDENFWVRSRRPHWIIAICVGALVLAGLGVGLGVGLGTKKQNDLESTKGTADSKGVSQTTSTVTGLASTSSNLNGHKVVTVEVTSLTTFSEPSSGPVTGLDLLTGVHTICLTLSTTSGDPTLCANLVQGVPSATTIYPTVTGDVNNFYTASWYLTGYPSTVTAVGSPPEATGNGWYFEIPAVQTILGNCAMEAQDTFIIRNTGKSEYVANLLARNRCNLGNESIPAGDLCQLILSGNDYNVTGDDDDDKPTTTKLS</sequence>
<feature type="transmembrane region" description="Helical" evidence="1">
    <location>
        <begin position="76"/>
        <end position="98"/>
    </location>
</feature>
<dbReference type="OrthoDB" id="10679312at2759"/>
<reference evidence="3" key="2">
    <citation type="submission" date="2013-04" db="EMBL/GenBank/DDBJ databases">
        <title>Genomic mechanisms accounting for the adaptation to parasitism in nematode-trapping fungi.</title>
        <authorList>
            <person name="Ahren D.G."/>
        </authorList>
    </citation>
    <scope>NUCLEOTIDE SEQUENCE [LARGE SCALE GENOMIC DNA]</scope>
    <source>
        <strain evidence="3">CBS 200.50</strain>
    </source>
</reference>
<keyword evidence="1" id="KW-0472">Membrane</keyword>
<comment type="caution">
    <text evidence="2">The sequence shown here is derived from an EMBL/GenBank/DDBJ whole genome shotgun (WGS) entry which is preliminary data.</text>
</comment>
<gene>
    <name evidence="2" type="ORF">H072_4744</name>
</gene>
<evidence type="ECO:0000256" key="1">
    <source>
        <dbReference type="SAM" id="Phobius"/>
    </source>
</evidence>
<dbReference type="STRING" id="1284197.S8AJS2"/>
<organism evidence="2 3">
    <name type="scientific">Dactylellina haptotyla (strain CBS 200.50)</name>
    <name type="common">Nematode-trapping fungus</name>
    <name type="synonym">Monacrosporium haptotylum</name>
    <dbReference type="NCBI Taxonomy" id="1284197"/>
    <lineage>
        <taxon>Eukaryota</taxon>
        <taxon>Fungi</taxon>
        <taxon>Dikarya</taxon>
        <taxon>Ascomycota</taxon>
        <taxon>Pezizomycotina</taxon>
        <taxon>Orbiliomycetes</taxon>
        <taxon>Orbiliales</taxon>
        <taxon>Orbiliaceae</taxon>
        <taxon>Dactylellina</taxon>
    </lineage>
</organism>
<reference evidence="2 3" key="1">
    <citation type="journal article" date="2013" name="PLoS Genet.">
        <title>Genomic mechanisms accounting for the adaptation to parasitism in nematode-trapping fungi.</title>
        <authorList>
            <person name="Meerupati T."/>
            <person name="Andersson K.M."/>
            <person name="Friman E."/>
            <person name="Kumar D."/>
            <person name="Tunlid A."/>
            <person name="Ahren D."/>
        </authorList>
    </citation>
    <scope>NUCLEOTIDE SEQUENCE [LARGE SCALE GENOMIC DNA]</scope>
    <source>
        <strain evidence="2 3">CBS 200.50</strain>
    </source>
</reference>
<keyword evidence="1" id="KW-0812">Transmembrane</keyword>
<dbReference type="OMA" id="CTIGSET"/>